<dbReference type="InterPro" id="IPR011335">
    <property type="entry name" value="Restrct_endonuc-II-like"/>
</dbReference>
<keyword evidence="3" id="KW-1185">Reference proteome</keyword>
<dbReference type="PANTHER" id="PTHR35400:SF3">
    <property type="entry name" value="SLL1072 PROTEIN"/>
    <property type="match status" value="1"/>
</dbReference>
<dbReference type="InterPro" id="IPR012296">
    <property type="entry name" value="Nuclease_put_TT1808"/>
</dbReference>
<dbReference type="RefSeq" id="WP_329401803.1">
    <property type="nucleotide sequence ID" value="NZ_CP109019.1"/>
</dbReference>
<reference evidence="2" key="1">
    <citation type="submission" date="2022-10" db="EMBL/GenBank/DDBJ databases">
        <title>The complete genomes of actinobacterial strains from the NBC collection.</title>
        <authorList>
            <person name="Joergensen T.S."/>
            <person name="Alvarez Arevalo M."/>
            <person name="Sterndorff E.B."/>
            <person name="Faurdal D."/>
            <person name="Vuksanovic O."/>
            <person name="Mourched A.-S."/>
            <person name="Charusanti P."/>
            <person name="Shaw S."/>
            <person name="Blin K."/>
            <person name="Weber T."/>
        </authorList>
    </citation>
    <scope>NUCLEOTIDE SEQUENCE</scope>
    <source>
        <strain evidence="2">NBC_00668</strain>
    </source>
</reference>
<evidence type="ECO:0000259" key="1">
    <source>
        <dbReference type="Pfam" id="PF05685"/>
    </source>
</evidence>
<dbReference type="PANTHER" id="PTHR35400">
    <property type="entry name" value="SLR1083 PROTEIN"/>
    <property type="match status" value="1"/>
</dbReference>
<dbReference type="EMBL" id="CP109019">
    <property type="protein sequence ID" value="WUT85428.1"/>
    <property type="molecule type" value="Genomic_DNA"/>
</dbReference>
<keyword evidence="2" id="KW-0378">Hydrolase</keyword>
<protein>
    <submittedName>
        <fullName evidence="2">Uma2 family endonuclease</fullName>
    </submittedName>
</protein>
<proteinExistence type="predicted"/>
<accession>A0ABZ1XPH0</accession>
<dbReference type="SUPFAM" id="SSF52980">
    <property type="entry name" value="Restriction endonuclease-like"/>
    <property type="match status" value="1"/>
</dbReference>
<dbReference type="CDD" id="cd06260">
    <property type="entry name" value="DUF820-like"/>
    <property type="match status" value="1"/>
</dbReference>
<sequence>MSVASFMDHDGLWTVADVLALPENRKVRFELVGESLVMSPAPGLRHQRASFRLHVALEAAARAAQAPVEVFEAINVTLPSGLVVPDIVVADVGATVEDQVSIDAEAVQLVIELVSPGNKTMDRKLKPLLYAEAAIPHYWRLEFDPAPRLIVSELDDGRYVETTIALPGVVTRIEAPFLCEIDPGGLARQ</sequence>
<dbReference type="GO" id="GO:0004519">
    <property type="term" value="F:endonuclease activity"/>
    <property type="evidence" value="ECO:0007669"/>
    <property type="project" value="UniProtKB-KW"/>
</dbReference>
<evidence type="ECO:0000313" key="3">
    <source>
        <dbReference type="Proteomes" id="UP001432060"/>
    </source>
</evidence>
<gene>
    <name evidence="2" type="ORF">OG515_26155</name>
</gene>
<dbReference type="Pfam" id="PF05685">
    <property type="entry name" value="Uma2"/>
    <property type="match status" value="1"/>
</dbReference>
<name>A0ABZ1XPH0_9ACTN</name>
<evidence type="ECO:0000313" key="2">
    <source>
        <dbReference type="EMBL" id="WUT85428.1"/>
    </source>
</evidence>
<feature type="domain" description="Putative restriction endonuclease" evidence="1">
    <location>
        <begin position="16"/>
        <end position="175"/>
    </location>
</feature>
<keyword evidence="2" id="KW-0540">Nuclease</keyword>
<keyword evidence="2" id="KW-0255">Endonuclease</keyword>
<dbReference type="Gene3D" id="3.90.1570.10">
    <property type="entry name" value="tt1808, chain A"/>
    <property type="match status" value="1"/>
</dbReference>
<dbReference type="Proteomes" id="UP001432060">
    <property type="component" value="Chromosome"/>
</dbReference>
<organism evidence="2 3">
    <name type="scientific">Streptomyces melanogenes</name>
    <dbReference type="NCBI Taxonomy" id="67326"/>
    <lineage>
        <taxon>Bacteria</taxon>
        <taxon>Bacillati</taxon>
        <taxon>Actinomycetota</taxon>
        <taxon>Actinomycetes</taxon>
        <taxon>Kitasatosporales</taxon>
        <taxon>Streptomycetaceae</taxon>
        <taxon>Streptomyces</taxon>
    </lineage>
</organism>
<dbReference type="InterPro" id="IPR008538">
    <property type="entry name" value="Uma2"/>
</dbReference>